<protein>
    <submittedName>
        <fullName evidence="1">Uncharacterized protein</fullName>
    </submittedName>
</protein>
<organism evidence="1 2">
    <name type="scientific">Rhododendron molle</name>
    <name type="common">Chinese azalea</name>
    <name type="synonym">Azalea mollis</name>
    <dbReference type="NCBI Taxonomy" id="49168"/>
    <lineage>
        <taxon>Eukaryota</taxon>
        <taxon>Viridiplantae</taxon>
        <taxon>Streptophyta</taxon>
        <taxon>Embryophyta</taxon>
        <taxon>Tracheophyta</taxon>
        <taxon>Spermatophyta</taxon>
        <taxon>Magnoliopsida</taxon>
        <taxon>eudicotyledons</taxon>
        <taxon>Gunneridae</taxon>
        <taxon>Pentapetalae</taxon>
        <taxon>asterids</taxon>
        <taxon>Ericales</taxon>
        <taxon>Ericaceae</taxon>
        <taxon>Ericoideae</taxon>
        <taxon>Rhodoreae</taxon>
        <taxon>Rhododendron</taxon>
    </lineage>
</organism>
<evidence type="ECO:0000313" key="2">
    <source>
        <dbReference type="Proteomes" id="UP001062846"/>
    </source>
</evidence>
<proteinExistence type="predicted"/>
<dbReference type="EMBL" id="CM046395">
    <property type="protein sequence ID" value="KAI8544300.1"/>
    <property type="molecule type" value="Genomic_DNA"/>
</dbReference>
<sequence length="108" mass="11690">MVVVFRVIAAVMLQCAVTQMTYVLVLIGWTIPQNGAEAYMSWASDRTFVIGDVLRARGPREDGEGGGRGKVEISAMIRKVEGNSDGGSHRKDLFLSILRPKAPPSPST</sequence>
<keyword evidence="2" id="KW-1185">Reference proteome</keyword>
<name>A0ACC0MTR5_RHOML</name>
<comment type="caution">
    <text evidence="1">The sequence shown here is derived from an EMBL/GenBank/DDBJ whole genome shotgun (WGS) entry which is preliminary data.</text>
</comment>
<accession>A0ACC0MTR5</accession>
<evidence type="ECO:0000313" key="1">
    <source>
        <dbReference type="EMBL" id="KAI8544300.1"/>
    </source>
</evidence>
<gene>
    <name evidence="1" type="ORF">RHMOL_Rhmol08G0285600</name>
</gene>
<reference evidence="1" key="1">
    <citation type="submission" date="2022-02" db="EMBL/GenBank/DDBJ databases">
        <title>Plant Genome Project.</title>
        <authorList>
            <person name="Zhang R.-G."/>
        </authorList>
    </citation>
    <scope>NUCLEOTIDE SEQUENCE</scope>
    <source>
        <strain evidence="1">AT1</strain>
    </source>
</reference>
<dbReference type="Proteomes" id="UP001062846">
    <property type="component" value="Chromosome 8"/>
</dbReference>